<gene>
    <name evidence="3" type="ORF">CR513_18623</name>
</gene>
<keyword evidence="4" id="KW-1185">Reference proteome</keyword>
<dbReference type="Pfam" id="PF13976">
    <property type="entry name" value="gag_pre-integrs"/>
    <property type="match status" value="1"/>
</dbReference>
<name>A0A371H6K7_MUCPR</name>
<feature type="non-terminal residue" evidence="3">
    <location>
        <position position="1"/>
    </location>
</feature>
<dbReference type="AlphaFoldDB" id="A0A371H6K7"/>
<accession>A0A371H6K7</accession>
<dbReference type="EMBL" id="QJKJ01003452">
    <property type="protein sequence ID" value="RDX98448.1"/>
    <property type="molecule type" value="Genomic_DNA"/>
</dbReference>
<sequence>MRNLVKKPLRKKDLTRISSPSSQGRSTPYGKRREDLNGRTTPKSSPKRLTIKVKWCSMSTRSLNTSSLNVQVRRRRKRRRKRSLSLRRIKVLWHHGKILIYLHVEKRMKKQISALWLTLLQKEKKMMRESENLEEDKAKNLSRVNTPKRYTNMVPRLWLLMSHDRIKNNLYTNNLKDLTNQSVTCLVSIKDNQWTWHKKLKHASLRLISKLKHINLVRGIPTLVYKAFILCDGYQKGKYVKGSFESKNIILTSRHLELLHIDLFGPTKLLP</sequence>
<proteinExistence type="predicted"/>
<reference evidence="3" key="1">
    <citation type="submission" date="2018-05" db="EMBL/GenBank/DDBJ databases">
        <title>Draft genome of Mucuna pruriens seed.</title>
        <authorList>
            <person name="Nnadi N.E."/>
            <person name="Vos R."/>
            <person name="Hasami M.H."/>
            <person name="Devisetty U.K."/>
            <person name="Aguiy J.C."/>
        </authorList>
    </citation>
    <scope>NUCLEOTIDE SEQUENCE [LARGE SCALE GENOMIC DNA]</scope>
    <source>
        <strain evidence="3">JCA_2017</strain>
    </source>
</reference>
<evidence type="ECO:0000256" key="1">
    <source>
        <dbReference type="SAM" id="MobiDB-lite"/>
    </source>
</evidence>
<evidence type="ECO:0000259" key="2">
    <source>
        <dbReference type="Pfam" id="PF13976"/>
    </source>
</evidence>
<feature type="compositionally biased region" description="Basic residues" evidence="1">
    <location>
        <begin position="1"/>
        <end position="10"/>
    </location>
</feature>
<evidence type="ECO:0000313" key="4">
    <source>
        <dbReference type="Proteomes" id="UP000257109"/>
    </source>
</evidence>
<evidence type="ECO:0000313" key="3">
    <source>
        <dbReference type="EMBL" id="RDX98448.1"/>
    </source>
</evidence>
<protein>
    <recommendedName>
        <fullName evidence="2">GAG-pre-integrase domain-containing protein</fullName>
    </recommendedName>
</protein>
<feature type="domain" description="GAG-pre-integrase" evidence="2">
    <location>
        <begin position="169"/>
        <end position="238"/>
    </location>
</feature>
<dbReference type="Proteomes" id="UP000257109">
    <property type="component" value="Unassembled WGS sequence"/>
</dbReference>
<dbReference type="InterPro" id="IPR025724">
    <property type="entry name" value="GAG-pre-integrase_dom"/>
</dbReference>
<feature type="region of interest" description="Disordered" evidence="1">
    <location>
        <begin position="1"/>
        <end position="48"/>
    </location>
</feature>
<comment type="caution">
    <text evidence="3">The sequence shown here is derived from an EMBL/GenBank/DDBJ whole genome shotgun (WGS) entry which is preliminary data.</text>
</comment>
<organism evidence="3 4">
    <name type="scientific">Mucuna pruriens</name>
    <name type="common">Velvet bean</name>
    <name type="synonym">Dolichos pruriens</name>
    <dbReference type="NCBI Taxonomy" id="157652"/>
    <lineage>
        <taxon>Eukaryota</taxon>
        <taxon>Viridiplantae</taxon>
        <taxon>Streptophyta</taxon>
        <taxon>Embryophyta</taxon>
        <taxon>Tracheophyta</taxon>
        <taxon>Spermatophyta</taxon>
        <taxon>Magnoliopsida</taxon>
        <taxon>eudicotyledons</taxon>
        <taxon>Gunneridae</taxon>
        <taxon>Pentapetalae</taxon>
        <taxon>rosids</taxon>
        <taxon>fabids</taxon>
        <taxon>Fabales</taxon>
        <taxon>Fabaceae</taxon>
        <taxon>Papilionoideae</taxon>
        <taxon>50 kb inversion clade</taxon>
        <taxon>NPAAA clade</taxon>
        <taxon>indigoferoid/millettioid clade</taxon>
        <taxon>Phaseoleae</taxon>
        <taxon>Mucuna</taxon>
    </lineage>
</organism>
<feature type="compositionally biased region" description="Polar residues" evidence="1">
    <location>
        <begin position="16"/>
        <end position="26"/>
    </location>
</feature>